<evidence type="ECO:0000256" key="6">
    <source>
        <dbReference type="ARBA" id="ARBA00023136"/>
    </source>
</evidence>
<protein>
    <submittedName>
        <fullName evidence="9">QacE family quaternary ammonium compound efflux SMR transporter</fullName>
    </submittedName>
</protein>
<keyword evidence="4 7" id="KW-0812">Transmembrane</keyword>
<gene>
    <name evidence="9" type="ORF">GCM10011509_20320</name>
</gene>
<proteinExistence type="inferred from homology"/>
<dbReference type="InterPro" id="IPR037185">
    <property type="entry name" value="EmrE-like"/>
</dbReference>
<evidence type="ECO:0000256" key="1">
    <source>
        <dbReference type="ARBA" id="ARBA00004651"/>
    </source>
</evidence>
<dbReference type="PANTHER" id="PTHR30561:SF0">
    <property type="entry name" value="GUANIDINIUM EXPORTER"/>
    <property type="match status" value="1"/>
</dbReference>
<organism evidence="9 10">
    <name type="scientific">Ornithinimicrobium pekingense</name>
    <dbReference type="NCBI Taxonomy" id="384677"/>
    <lineage>
        <taxon>Bacteria</taxon>
        <taxon>Bacillati</taxon>
        <taxon>Actinomycetota</taxon>
        <taxon>Actinomycetes</taxon>
        <taxon>Micrococcales</taxon>
        <taxon>Ornithinimicrobiaceae</taxon>
        <taxon>Ornithinimicrobium</taxon>
    </lineage>
</organism>
<dbReference type="InterPro" id="IPR045324">
    <property type="entry name" value="Small_multidrug_res"/>
</dbReference>
<dbReference type="EMBL" id="BMLB01000004">
    <property type="protein sequence ID" value="GGK71686.1"/>
    <property type="molecule type" value="Genomic_DNA"/>
</dbReference>
<feature type="transmembrane region" description="Helical" evidence="8">
    <location>
        <begin position="49"/>
        <end position="66"/>
    </location>
</feature>
<evidence type="ECO:0000256" key="4">
    <source>
        <dbReference type="ARBA" id="ARBA00022692"/>
    </source>
</evidence>
<dbReference type="InterPro" id="IPR000390">
    <property type="entry name" value="Small_drug/metabolite_transptr"/>
</dbReference>
<dbReference type="Gene3D" id="1.10.3730.20">
    <property type="match status" value="1"/>
</dbReference>
<accession>A0ABQ2F9G3</accession>
<sequence length="110" mass="11322">MLEAVWATALGQSEGLTRPVPTAVFVVFSVLSLVGLGRAMRTIPTGTAYAVWTGAGALLTVLWAAVTGTEPLTPLKALFLVGIIGCVVGLKLSTPDEAPGRAEPARHTPV</sequence>
<name>A0ABQ2F9G3_9MICO</name>
<evidence type="ECO:0000313" key="9">
    <source>
        <dbReference type="EMBL" id="GGK71686.1"/>
    </source>
</evidence>
<comment type="similarity">
    <text evidence="7">Belongs to the drug/metabolite transporter (DMT) superfamily. Small multidrug resistance (SMR) (TC 2.A.7.1) family.</text>
</comment>
<dbReference type="Pfam" id="PF00893">
    <property type="entry name" value="Multi_Drug_Res"/>
    <property type="match status" value="1"/>
</dbReference>
<keyword evidence="2" id="KW-0813">Transport</keyword>
<dbReference type="Proteomes" id="UP000662111">
    <property type="component" value="Unassembled WGS sequence"/>
</dbReference>
<evidence type="ECO:0000313" key="10">
    <source>
        <dbReference type="Proteomes" id="UP000662111"/>
    </source>
</evidence>
<evidence type="ECO:0000256" key="3">
    <source>
        <dbReference type="ARBA" id="ARBA00022475"/>
    </source>
</evidence>
<reference evidence="10" key="1">
    <citation type="journal article" date="2019" name="Int. J. Syst. Evol. Microbiol.">
        <title>The Global Catalogue of Microorganisms (GCM) 10K type strain sequencing project: providing services to taxonomists for standard genome sequencing and annotation.</title>
        <authorList>
            <consortium name="The Broad Institute Genomics Platform"/>
            <consortium name="The Broad Institute Genome Sequencing Center for Infectious Disease"/>
            <person name="Wu L."/>
            <person name="Ma J."/>
        </authorList>
    </citation>
    <scope>NUCLEOTIDE SEQUENCE [LARGE SCALE GENOMIC DNA]</scope>
    <source>
        <strain evidence="10">CGMCC 1.5362</strain>
    </source>
</reference>
<feature type="transmembrane region" description="Helical" evidence="8">
    <location>
        <begin position="20"/>
        <end position="37"/>
    </location>
</feature>
<comment type="subcellular location">
    <subcellularLocation>
        <location evidence="1 7">Cell membrane</location>
        <topology evidence="1 7">Multi-pass membrane protein</topology>
    </subcellularLocation>
</comment>
<evidence type="ECO:0000256" key="7">
    <source>
        <dbReference type="RuleBase" id="RU003942"/>
    </source>
</evidence>
<evidence type="ECO:0000256" key="2">
    <source>
        <dbReference type="ARBA" id="ARBA00022448"/>
    </source>
</evidence>
<evidence type="ECO:0000256" key="8">
    <source>
        <dbReference type="SAM" id="Phobius"/>
    </source>
</evidence>
<dbReference type="SUPFAM" id="SSF103481">
    <property type="entry name" value="Multidrug resistance efflux transporter EmrE"/>
    <property type="match status" value="1"/>
</dbReference>
<evidence type="ECO:0000256" key="5">
    <source>
        <dbReference type="ARBA" id="ARBA00022989"/>
    </source>
</evidence>
<keyword evidence="6 8" id="KW-0472">Membrane</keyword>
<comment type="caution">
    <text evidence="9">The sequence shown here is derived from an EMBL/GenBank/DDBJ whole genome shotgun (WGS) entry which is preliminary data.</text>
</comment>
<dbReference type="PANTHER" id="PTHR30561">
    <property type="entry name" value="SMR FAMILY PROTON-DEPENDENT DRUG EFFLUX TRANSPORTER SUGE"/>
    <property type="match status" value="1"/>
</dbReference>
<feature type="transmembrane region" description="Helical" evidence="8">
    <location>
        <begin position="72"/>
        <end position="92"/>
    </location>
</feature>
<keyword evidence="5 8" id="KW-1133">Transmembrane helix</keyword>
<keyword evidence="10" id="KW-1185">Reference proteome</keyword>
<keyword evidence="3" id="KW-1003">Cell membrane</keyword>